<evidence type="ECO:0000313" key="3">
    <source>
        <dbReference type="Proteomes" id="UP000801492"/>
    </source>
</evidence>
<evidence type="ECO:0000313" key="2">
    <source>
        <dbReference type="EMBL" id="KAF2905950.1"/>
    </source>
</evidence>
<keyword evidence="3" id="KW-1185">Reference proteome</keyword>
<gene>
    <name evidence="2" type="ORF">ILUMI_00223</name>
</gene>
<comment type="caution">
    <text evidence="2">The sequence shown here is derived from an EMBL/GenBank/DDBJ whole genome shotgun (WGS) entry which is preliminary data.</text>
</comment>
<accession>A0A8K0DT20</accession>
<dbReference type="EMBL" id="VTPC01000394">
    <property type="protein sequence ID" value="KAF2905950.1"/>
    <property type="molecule type" value="Genomic_DNA"/>
</dbReference>
<feature type="region of interest" description="Disordered" evidence="1">
    <location>
        <begin position="35"/>
        <end position="56"/>
    </location>
</feature>
<organism evidence="2 3">
    <name type="scientific">Ignelater luminosus</name>
    <name type="common">Cucubano</name>
    <name type="synonym">Pyrophorus luminosus</name>
    <dbReference type="NCBI Taxonomy" id="2038154"/>
    <lineage>
        <taxon>Eukaryota</taxon>
        <taxon>Metazoa</taxon>
        <taxon>Ecdysozoa</taxon>
        <taxon>Arthropoda</taxon>
        <taxon>Hexapoda</taxon>
        <taxon>Insecta</taxon>
        <taxon>Pterygota</taxon>
        <taxon>Neoptera</taxon>
        <taxon>Endopterygota</taxon>
        <taxon>Coleoptera</taxon>
        <taxon>Polyphaga</taxon>
        <taxon>Elateriformia</taxon>
        <taxon>Elateroidea</taxon>
        <taxon>Elateridae</taxon>
        <taxon>Agrypninae</taxon>
        <taxon>Pyrophorini</taxon>
        <taxon>Ignelater</taxon>
    </lineage>
</organism>
<dbReference type="AlphaFoldDB" id="A0A8K0DT20"/>
<sequence>MIKHCFAFENNWPTYKAASVGHDYDSFQQAMQKAETSDQFATEDENTGQGQRKIKRNARYVSSSLSEENALSYESNTAPTLPRQSTKSSLVLNHIDTKQCSGSNTNSRVVKCSDENFITKSYKDQNINMKSIEAEHKKLQL</sequence>
<reference evidence="2" key="1">
    <citation type="submission" date="2019-08" db="EMBL/GenBank/DDBJ databases">
        <title>The genome of the North American firefly Photinus pyralis.</title>
        <authorList>
            <consortium name="Photinus pyralis genome working group"/>
            <person name="Fallon T.R."/>
            <person name="Sander Lower S.E."/>
            <person name="Weng J.-K."/>
        </authorList>
    </citation>
    <scope>NUCLEOTIDE SEQUENCE</scope>
    <source>
        <strain evidence="2">TRF0915ILg1</strain>
        <tissue evidence="2">Whole body</tissue>
    </source>
</reference>
<evidence type="ECO:0000256" key="1">
    <source>
        <dbReference type="SAM" id="MobiDB-lite"/>
    </source>
</evidence>
<proteinExistence type="predicted"/>
<protein>
    <submittedName>
        <fullName evidence="2">Uncharacterized protein</fullName>
    </submittedName>
</protein>
<dbReference type="Proteomes" id="UP000801492">
    <property type="component" value="Unassembled WGS sequence"/>
</dbReference>
<feature type="region of interest" description="Disordered" evidence="1">
    <location>
        <begin position="69"/>
        <end position="88"/>
    </location>
</feature>
<name>A0A8K0DT20_IGNLU</name>